<dbReference type="Proteomes" id="UP000235828">
    <property type="component" value="Chromosome B"/>
</dbReference>
<dbReference type="EMBL" id="LT960612">
    <property type="protein sequence ID" value="SON51993.1"/>
    <property type="molecule type" value="Genomic_DNA"/>
</dbReference>
<dbReference type="GO" id="GO:0003677">
    <property type="term" value="F:DNA binding"/>
    <property type="evidence" value="ECO:0007669"/>
    <property type="project" value="UniProtKB-KW"/>
</dbReference>
<feature type="domain" description="HTH marR-type" evidence="4">
    <location>
        <begin position="7"/>
        <end position="137"/>
    </location>
</feature>
<dbReference type="PRINTS" id="PR00598">
    <property type="entry name" value="HTHMARR"/>
</dbReference>
<accession>A0A2N8ZJA5</accession>
<dbReference type="PROSITE" id="PS01117">
    <property type="entry name" value="HTH_MARR_1"/>
    <property type="match status" value="1"/>
</dbReference>
<dbReference type="OrthoDB" id="6196575at2"/>
<sequence>MSEHQSLEGLFKLVHMLKRELHEQMDQLDMGMAPMHIRTMKIIDKLKPCTAVDIANFLQRDKAQVTRLVNTLIESGLVVKQPNPNDKRSHFLKITESGEQIITQLAHVDAKTAQVMMKNLSEEEVREFMRMSEVMANNLQKKTE</sequence>
<dbReference type="SUPFAM" id="SSF46785">
    <property type="entry name" value="Winged helix' DNA-binding domain"/>
    <property type="match status" value="1"/>
</dbReference>
<dbReference type="InterPro" id="IPR023187">
    <property type="entry name" value="Tscrpt_reg_MarR-type_CS"/>
</dbReference>
<dbReference type="SMART" id="SM00347">
    <property type="entry name" value="HTH_MARR"/>
    <property type="match status" value="1"/>
</dbReference>
<keyword evidence="6" id="KW-1185">Reference proteome</keyword>
<dbReference type="RefSeq" id="WP_102524344.1">
    <property type="nucleotide sequence ID" value="NZ_LT960612.1"/>
</dbReference>
<gene>
    <name evidence="5" type="ORF">VTAP4600_B0382</name>
</gene>
<dbReference type="InterPro" id="IPR039422">
    <property type="entry name" value="MarR/SlyA-like"/>
</dbReference>
<evidence type="ECO:0000256" key="3">
    <source>
        <dbReference type="ARBA" id="ARBA00023163"/>
    </source>
</evidence>
<evidence type="ECO:0000313" key="5">
    <source>
        <dbReference type="EMBL" id="SON51993.1"/>
    </source>
</evidence>
<organism evidence="5 6">
    <name type="scientific">Vibrio tapetis subsp. tapetis</name>
    <dbReference type="NCBI Taxonomy" id="1671868"/>
    <lineage>
        <taxon>Bacteria</taxon>
        <taxon>Pseudomonadati</taxon>
        <taxon>Pseudomonadota</taxon>
        <taxon>Gammaproteobacteria</taxon>
        <taxon>Vibrionales</taxon>
        <taxon>Vibrionaceae</taxon>
        <taxon>Vibrio</taxon>
    </lineage>
</organism>
<dbReference type="PANTHER" id="PTHR33164">
    <property type="entry name" value="TRANSCRIPTIONAL REGULATOR, MARR FAMILY"/>
    <property type="match status" value="1"/>
</dbReference>
<dbReference type="AlphaFoldDB" id="A0A2N8ZJA5"/>
<evidence type="ECO:0000256" key="2">
    <source>
        <dbReference type="ARBA" id="ARBA00023125"/>
    </source>
</evidence>
<dbReference type="InterPro" id="IPR000835">
    <property type="entry name" value="HTH_MarR-typ"/>
</dbReference>
<dbReference type="InterPro" id="IPR036390">
    <property type="entry name" value="WH_DNA-bd_sf"/>
</dbReference>
<dbReference type="InterPro" id="IPR036388">
    <property type="entry name" value="WH-like_DNA-bd_sf"/>
</dbReference>
<dbReference type="Gene3D" id="1.10.10.10">
    <property type="entry name" value="Winged helix-like DNA-binding domain superfamily/Winged helix DNA-binding domain"/>
    <property type="match status" value="1"/>
</dbReference>
<evidence type="ECO:0000259" key="4">
    <source>
        <dbReference type="PROSITE" id="PS50995"/>
    </source>
</evidence>
<dbReference type="Pfam" id="PF01047">
    <property type="entry name" value="MarR"/>
    <property type="match status" value="1"/>
</dbReference>
<keyword evidence="1" id="KW-0805">Transcription regulation</keyword>
<dbReference type="GO" id="GO:0003700">
    <property type="term" value="F:DNA-binding transcription factor activity"/>
    <property type="evidence" value="ECO:0007669"/>
    <property type="project" value="InterPro"/>
</dbReference>
<evidence type="ECO:0000256" key="1">
    <source>
        <dbReference type="ARBA" id="ARBA00023015"/>
    </source>
</evidence>
<proteinExistence type="predicted"/>
<keyword evidence="2" id="KW-0238">DNA-binding</keyword>
<reference evidence="5 6" key="1">
    <citation type="submission" date="2017-10" db="EMBL/GenBank/DDBJ databases">
        <authorList>
            <person name="Banno H."/>
            <person name="Chua N.-H."/>
        </authorList>
    </citation>
    <scope>NUCLEOTIDE SEQUENCE [LARGE SCALE GENOMIC DNA]</scope>
    <source>
        <strain evidence="5">Vibrio tapetis CECT4600</strain>
    </source>
</reference>
<dbReference type="GO" id="GO:0006950">
    <property type="term" value="P:response to stress"/>
    <property type="evidence" value="ECO:0007669"/>
    <property type="project" value="TreeGrafter"/>
</dbReference>
<dbReference type="KEGG" id="vta:B0382"/>
<dbReference type="PROSITE" id="PS50995">
    <property type="entry name" value="HTH_MARR_2"/>
    <property type="match status" value="1"/>
</dbReference>
<keyword evidence="3" id="KW-0804">Transcription</keyword>
<protein>
    <recommendedName>
        <fullName evidence="4">HTH marR-type domain-containing protein</fullName>
    </recommendedName>
</protein>
<dbReference type="PANTHER" id="PTHR33164:SF99">
    <property type="entry name" value="MARR FAMILY REGULATORY PROTEIN"/>
    <property type="match status" value="1"/>
</dbReference>
<name>A0A2N8ZJA5_9VIBR</name>
<evidence type="ECO:0000313" key="6">
    <source>
        <dbReference type="Proteomes" id="UP000235828"/>
    </source>
</evidence>